<evidence type="ECO:0000256" key="6">
    <source>
        <dbReference type="SAM" id="Phobius"/>
    </source>
</evidence>
<protein>
    <submittedName>
        <fullName evidence="7">Formate/nitrite transporter family protein</fullName>
    </submittedName>
</protein>
<evidence type="ECO:0000256" key="4">
    <source>
        <dbReference type="ARBA" id="ARBA00023136"/>
    </source>
</evidence>
<gene>
    <name evidence="7" type="ORF">ACFO5I_03590</name>
</gene>
<dbReference type="InterPro" id="IPR023271">
    <property type="entry name" value="Aquaporin-like"/>
</dbReference>
<feature type="transmembrane region" description="Helical" evidence="6">
    <location>
        <begin position="66"/>
        <end position="96"/>
    </location>
</feature>
<proteinExistence type="inferred from homology"/>
<sequence length="287" mass="30665">MSLSPKELVDEAIKRGKVKANYSFITIATLGMMAGVFIALAGVAMIRTMGTMPASWGTMTNLMGALMFPFGLICLLLVGGELVTGNMFVVTMALYAKEISVKQWARNLFLVTVFNFVGAVGVAIFFGYYSKTLDGHFLERTIAVAQGRIADAPLQAFLSGIACNILVCTGVYMNMASKDFIGKIVGTFLPVAGFVIAGYQHVVANMFLIMAGILAGGVTWGAFLNNLLFVWLGNLVGGGLLLGGLYFLAFKVGMKEVASETSHDQVLASSNETYPNLSEPFSESPNQ</sequence>
<dbReference type="PANTHER" id="PTHR30520">
    <property type="entry name" value="FORMATE TRANSPORTER-RELATED"/>
    <property type="match status" value="1"/>
</dbReference>
<evidence type="ECO:0000256" key="3">
    <source>
        <dbReference type="ARBA" id="ARBA00022989"/>
    </source>
</evidence>
<keyword evidence="2 6" id="KW-0812">Transmembrane</keyword>
<comment type="caution">
    <text evidence="7">The sequence shown here is derived from an EMBL/GenBank/DDBJ whole genome shotgun (WGS) entry which is preliminary data.</text>
</comment>
<reference evidence="8" key="1">
    <citation type="journal article" date="2019" name="Int. J. Syst. Evol. Microbiol.">
        <title>The Global Catalogue of Microorganisms (GCM) 10K type strain sequencing project: providing services to taxonomists for standard genome sequencing and annotation.</title>
        <authorList>
            <consortium name="The Broad Institute Genomics Platform"/>
            <consortium name="The Broad Institute Genome Sequencing Center for Infectious Disease"/>
            <person name="Wu L."/>
            <person name="Ma J."/>
        </authorList>
    </citation>
    <scope>NUCLEOTIDE SEQUENCE [LARGE SCALE GENOMIC DNA]</scope>
    <source>
        <strain evidence="8">CGMCC 1.19032</strain>
    </source>
</reference>
<feature type="transmembrane region" description="Helical" evidence="6">
    <location>
        <begin position="21"/>
        <end position="46"/>
    </location>
</feature>
<dbReference type="Gene3D" id="1.20.1080.10">
    <property type="entry name" value="Glycerol uptake facilitator protein"/>
    <property type="match status" value="1"/>
</dbReference>
<name>A0ABV9MSA9_9ENTE</name>
<organism evidence="7 8">
    <name type="scientific">Enterococcus lemanii</name>
    <dbReference type="NCBI Taxonomy" id="1159752"/>
    <lineage>
        <taxon>Bacteria</taxon>
        <taxon>Bacillati</taxon>
        <taxon>Bacillota</taxon>
        <taxon>Bacilli</taxon>
        <taxon>Lactobacillales</taxon>
        <taxon>Enterococcaceae</taxon>
        <taxon>Enterococcus</taxon>
    </lineage>
</organism>
<keyword evidence="8" id="KW-1185">Reference proteome</keyword>
<dbReference type="RefSeq" id="WP_204654105.1">
    <property type="nucleotide sequence ID" value="NZ_JAFBFD010000020.1"/>
</dbReference>
<dbReference type="PANTHER" id="PTHR30520:SF6">
    <property type="entry name" value="FORMATE_NITRATE FAMILY TRANSPORTER (EUROFUNG)"/>
    <property type="match status" value="1"/>
</dbReference>
<evidence type="ECO:0000256" key="1">
    <source>
        <dbReference type="ARBA" id="ARBA00004141"/>
    </source>
</evidence>
<feature type="transmembrane region" description="Helical" evidence="6">
    <location>
        <begin position="180"/>
        <end position="199"/>
    </location>
</feature>
<evidence type="ECO:0000313" key="8">
    <source>
        <dbReference type="Proteomes" id="UP001595969"/>
    </source>
</evidence>
<accession>A0ABV9MSA9</accession>
<evidence type="ECO:0000313" key="7">
    <source>
        <dbReference type="EMBL" id="MFC4718827.1"/>
    </source>
</evidence>
<comment type="similarity">
    <text evidence="5">Belongs to the FNT transporter (TC 1.A.16) family.</text>
</comment>
<dbReference type="InterPro" id="IPR000292">
    <property type="entry name" value="For/NO2_transpt"/>
</dbReference>
<feature type="transmembrane region" description="Helical" evidence="6">
    <location>
        <begin position="206"/>
        <end position="223"/>
    </location>
</feature>
<dbReference type="EMBL" id="JBHSGS010000018">
    <property type="protein sequence ID" value="MFC4718827.1"/>
    <property type="molecule type" value="Genomic_DNA"/>
</dbReference>
<dbReference type="Proteomes" id="UP001595969">
    <property type="component" value="Unassembled WGS sequence"/>
</dbReference>
<evidence type="ECO:0000256" key="5">
    <source>
        <dbReference type="ARBA" id="ARBA00049660"/>
    </source>
</evidence>
<feature type="transmembrane region" description="Helical" evidence="6">
    <location>
        <begin position="108"/>
        <end position="129"/>
    </location>
</feature>
<keyword evidence="4 6" id="KW-0472">Membrane</keyword>
<comment type="subcellular location">
    <subcellularLocation>
        <location evidence="1">Membrane</location>
        <topology evidence="1">Multi-pass membrane protein</topology>
    </subcellularLocation>
</comment>
<keyword evidence="3 6" id="KW-1133">Transmembrane helix</keyword>
<feature type="transmembrane region" description="Helical" evidence="6">
    <location>
        <begin position="229"/>
        <end position="249"/>
    </location>
</feature>
<evidence type="ECO:0000256" key="2">
    <source>
        <dbReference type="ARBA" id="ARBA00022692"/>
    </source>
</evidence>
<dbReference type="Pfam" id="PF01226">
    <property type="entry name" value="Form_Nir_trans"/>
    <property type="match status" value="1"/>
</dbReference>